<dbReference type="AlphaFoldDB" id="A0AAU8BPQ2"/>
<dbReference type="EMBL" id="CP115921">
    <property type="protein sequence ID" value="XCD18280.1"/>
    <property type="molecule type" value="Genomic_DNA"/>
</dbReference>
<reference evidence="1" key="1">
    <citation type="submission" date="2023-01" db="EMBL/GenBank/DDBJ databases">
        <title>Vibrio sp. CB1-14 genome sequencing.</title>
        <authorList>
            <person name="Otstavnykh N."/>
            <person name="Isaeva M."/>
            <person name="Meleshko D."/>
        </authorList>
    </citation>
    <scope>NUCLEOTIDE SEQUENCE</scope>
    <source>
        <strain evidence="1">CB1-14</strain>
    </source>
</reference>
<evidence type="ECO:0008006" key="2">
    <source>
        <dbReference type="Google" id="ProtNLM"/>
    </source>
</evidence>
<accession>A0AAU8BPQ2</accession>
<dbReference type="KEGG" id="vck:PG915_23735"/>
<proteinExistence type="predicted"/>
<dbReference type="RefSeq" id="WP_353499427.1">
    <property type="nucleotide sequence ID" value="NZ_CP115921.1"/>
</dbReference>
<organism evidence="1">
    <name type="scientific">Vibrio chaetopteri</name>
    <dbReference type="NCBI Taxonomy" id="3016528"/>
    <lineage>
        <taxon>Bacteria</taxon>
        <taxon>Pseudomonadati</taxon>
        <taxon>Pseudomonadota</taxon>
        <taxon>Gammaproteobacteria</taxon>
        <taxon>Vibrionales</taxon>
        <taxon>Vibrionaceae</taxon>
        <taxon>Vibrio</taxon>
    </lineage>
</organism>
<protein>
    <recommendedName>
        <fullName evidence="2">N-acetyltransferase domain-containing protein</fullName>
    </recommendedName>
</protein>
<gene>
    <name evidence="1" type="ORF">PG915_23735</name>
</gene>
<evidence type="ECO:0000313" key="1">
    <source>
        <dbReference type="EMBL" id="XCD18280.1"/>
    </source>
</evidence>
<name>A0AAU8BPQ2_9VIBR</name>
<sequence length="127" mass="14784">MNYKAQQLLQHLCSQYDQISTKYQSEPFPVFAETFESEYGHCLVRSPAGSHRFSIVSVNFVPSARGQGVLTQFIHYIKNNPYHYQGVEVEIIENQCLAKKLLSLGWEYKSVFNRWFCSKTPSLIKHF</sequence>